<feature type="domain" description="Expansin-like CBD" evidence="7">
    <location>
        <begin position="165"/>
        <end position="250"/>
    </location>
</feature>
<evidence type="ECO:0000259" key="6">
    <source>
        <dbReference type="PROSITE" id="PS50842"/>
    </source>
</evidence>
<dbReference type="Proteomes" id="UP000324705">
    <property type="component" value="Chromosome 6A"/>
</dbReference>
<comment type="similarity">
    <text evidence="2">Belongs to the expansin family. Expansin B subfamily.</text>
</comment>
<dbReference type="PROSITE" id="PS50843">
    <property type="entry name" value="EXPANSIN_CBD"/>
    <property type="match status" value="1"/>
</dbReference>
<protein>
    <recommendedName>
        <fullName evidence="10">Expansin</fullName>
    </recommendedName>
</protein>
<dbReference type="SUPFAM" id="SSF49590">
    <property type="entry name" value="PHL pollen allergen"/>
    <property type="match status" value="1"/>
</dbReference>
<dbReference type="PRINTS" id="PR01225">
    <property type="entry name" value="EXPANSNFAMLY"/>
</dbReference>
<dbReference type="CDD" id="cd22275">
    <property type="entry name" value="DPBB_EXPB_N"/>
    <property type="match status" value="1"/>
</dbReference>
<dbReference type="Pfam" id="PF03330">
    <property type="entry name" value="DPBB_1"/>
    <property type="match status" value="1"/>
</dbReference>
<dbReference type="InterPro" id="IPR007118">
    <property type="entry name" value="Expan_Lol_pI"/>
</dbReference>
<dbReference type="InterPro" id="IPR007117">
    <property type="entry name" value="Expansin_CBD"/>
</dbReference>
<keyword evidence="9" id="KW-1185">Reference proteome</keyword>
<evidence type="ECO:0000313" key="8">
    <source>
        <dbReference type="EMBL" id="VAI41865.1"/>
    </source>
</evidence>
<dbReference type="Gramene" id="TRITD6Av1G006660.2">
    <property type="protein sequence ID" value="TRITD6Av1G006660.2"/>
    <property type="gene ID" value="TRITD6Av1G006660"/>
</dbReference>
<evidence type="ECO:0000256" key="5">
    <source>
        <dbReference type="SAM" id="SignalP"/>
    </source>
</evidence>
<accession>A0A9R0XRS7</accession>
<feature type="domain" description="Expansin-like EG45" evidence="6">
    <location>
        <begin position="62"/>
        <end position="176"/>
    </location>
</feature>
<dbReference type="InterPro" id="IPR036749">
    <property type="entry name" value="Expansin_CBD_sf"/>
</dbReference>
<evidence type="ECO:0000313" key="9">
    <source>
        <dbReference type="Proteomes" id="UP000324705"/>
    </source>
</evidence>
<dbReference type="Pfam" id="PF01357">
    <property type="entry name" value="Expansin_C"/>
    <property type="match status" value="1"/>
</dbReference>
<dbReference type="InterPro" id="IPR036908">
    <property type="entry name" value="RlpA-like_sf"/>
</dbReference>
<dbReference type="PANTHER" id="PTHR31692:SF75">
    <property type="entry name" value="EXPANSIN-LIKE CBD DOMAIN-CONTAINING PROTEIN"/>
    <property type="match status" value="1"/>
</dbReference>
<evidence type="ECO:0000256" key="4">
    <source>
        <dbReference type="ARBA" id="ARBA00022729"/>
    </source>
</evidence>
<evidence type="ECO:0000259" key="7">
    <source>
        <dbReference type="PROSITE" id="PS50843"/>
    </source>
</evidence>
<dbReference type="EMBL" id="LT934121">
    <property type="protein sequence ID" value="VAI41865.1"/>
    <property type="molecule type" value="Genomic_DNA"/>
</dbReference>
<evidence type="ECO:0000256" key="3">
    <source>
        <dbReference type="ARBA" id="ARBA00022525"/>
    </source>
</evidence>
<dbReference type="AlphaFoldDB" id="A0A9R0XRS7"/>
<dbReference type="SUPFAM" id="SSF50685">
    <property type="entry name" value="Barwin-like endoglucanases"/>
    <property type="match status" value="1"/>
</dbReference>
<dbReference type="Gene3D" id="2.60.40.760">
    <property type="entry name" value="Expansin, cellulose-binding-like domain"/>
    <property type="match status" value="1"/>
</dbReference>
<evidence type="ECO:0000256" key="1">
    <source>
        <dbReference type="ARBA" id="ARBA00004613"/>
    </source>
</evidence>
<name>A0A9R0XRS7_TRITD</name>
<gene>
    <name evidence="8" type="ORF">TRITD_6Av1G006660</name>
</gene>
<dbReference type="SMART" id="SM00837">
    <property type="entry name" value="DPBB_1"/>
    <property type="match status" value="1"/>
</dbReference>
<dbReference type="PRINTS" id="PR00829">
    <property type="entry name" value="LOLP1ALLERGN"/>
</dbReference>
<dbReference type="PANTHER" id="PTHR31692">
    <property type="entry name" value="EXPANSIN-B3"/>
    <property type="match status" value="1"/>
</dbReference>
<dbReference type="GO" id="GO:0005576">
    <property type="term" value="C:extracellular region"/>
    <property type="evidence" value="ECO:0007669"/>
    <property type="project" value="UniProtKB-SubCell"/>
</dbReference>
<evidence type="ECO:0008006" key="10">
    <source>
        <dbReference type="Google" id="ProtNLM"/>
    </source>
</evidence>
<dbReference type="InterPro" id="IPR009009">
    <property type="entry name" value="RlpA-like_DPBB"/>
</dbReference>
<sequence>MAGVSTNDIAIVLVALLSVLVTSVRSAANYDTSAARSYNSGWLPAKATWYGAPTGAGPNDNGGACGFKNVNQYPFSSMTSCGNEPLFDGGAGCGSCYEIRCVAANNPSCSGQPRRVVITDMNYYPVARYHFDLSGTAFGAMFRRVRCNFPGMKVTFHVQRGSNPNYLAVLVEYANVGGTVVRMELMQTRNGRPTGSWEPMRRSWGYIWRMDTSRPLQGPFSMRITSDSGKTLVANNVIPAYWRPDKAYGSNVQFY</sequence>
<feature type="signal peptide" evidence="5">
    <location>
        <begin position="1"/>
        <end position="26"/>
    </location>
</feature>
<dbReference type="PROSITE" id="PS50842">
    <property type="entry name" value="EXPANSIN_EG45"/>
    <property type="match status" value="1"/>
</dbReference>
<evidence type="ECO:0000256" key="2">
    <source>
        <dbReference type="ARBA" id="ARBA00005650"/>
    </source>
</evidence>
<keyword evidence="3" id="KW-0964">Secreted</keyword>
<dbReference type="Gene3D" id="2.40.40.10">
    <property type="entry name" value="RlpA-like domain"/>
    <property type="match status" value="1"/>
</dbReference>
<dbReference type="InterPro" id="IPR007112">
    <property type="entry name" value="Expansin/allergen_DPBB_dom"/>
</dbReference>
<feature type="chain" id="PRO_5040241646" description="Expansin" evidence="5">
    <location>
        <begin position="27"/>
        <end position="255"/>
    </location>
</feature>
<organism evidence="8 9">
    <name type="scientific">Triticum turgidum subsp. durum</name>
    <name type="common">Durum wheat</name>
    <name type="synonym">Triticum durum</name>
    <dbReference type="NCBI Taxonomy" id="4567"/>
    <lineage>
        <taxon>Eukaryota</taxon>
        <taxon>Viridiplantae</taxon>
        <taxon>Streptophyta</taxon>
        <taxon>Embryophyta</taxon>
        <taxon>Tracheophyta</taxon>
        <taxon>Spermatophyta</taxon>
        <taxon>Magnoliopsida</taxon>
        <taxon>Liliopsida</taxon>
        <taxon>Poales</taxon>
        <taxon>Poaceae</taxon>
        <taxon>BOP clade</taxon>
        <taxon>Pooideae</taxon>
        <taxon>Triticodae</taxon>
        <taxon>Triticeae</taxon>
        <taxon>Triticinae</taxon>
        <taxon>Triticum</taxon>
    </lineage>
</organism>
<comment type="subcellular location">
    <subcellularLocation>
        <location evidence="1">Secreted</location>
    </subcellularLocation>
</comment>
<keyword evidence="4 5" id="KW-0732">Signal</keyword>
<proteinExistence type="inferred from homology"/>
<reference evidence="8 9" key="1">
    <citation type="submission" date="2017-09" db="EMBL/GenBank/DDBJ databases">
        <authorList>
            <consortium name="International Durum Wheat Genome Sequencing Consortium (IDWGSC)"/>
            <person name="Milanesi L."/>
        </authorList>
    </citation>
    <scope>NUCLEOTIDE SEQUENCE [LARGE SCALE GENOMIC DNA]</scope>
    <source>
        <strain evidence="9">cv. Svevo</strain>
    </source>
</reference>
<dbReference type="InterPro" id="IPR005795">
    <property type="entry name" value="LolPI"/>
</dbReference>